<dbReference type="eggNOG" id="COG5295">
    <property type="taxonomic scope" value="Bacteria"/>
</dbReference>
<gene>
    <name evidence="1" type="ORF">IW19_13220</name>
</gene>
<dbReference type="Proteomes" id="UP000028715">
    <property type="component" value="Unassembled WGS sequence"/>
</dbReference>
<evidence type="ECO:0000313" key="1">
    <source>
        <dbReference type="EMBL" id="KFF06411.1"/>
    </source>
</evidence>
<evidence type="ECO:0000313" key="2">
    <source>
        <dbReference type="Proteomes" id="UP000028715"/>
    </source>
</evidence>
<dbReference type="EMBL" id="JPRL01000001">
    <property type="protein sequence ID" value="KFF06411.1"/>
    <property type="molecule type" value="Genomic_DNA"/>
</dbReference>
<keyword evidence="2" id="KW-1185">Reference proteome</keyword>
<protein>
    <submittedName>
        <fullName evidence="1">Uncharacterized protein</fullName>
    </submittedName>
</protein>
<reference evidence="1 2" key="1">
    <citation type="submission" date="2014-07" db="EMBL/GenBank/DDBJ databases">
        <title>Genome of Flavobacterium reichenbachii LMG 25512.</title>
        <authorList>
            <person name="Stropko S.J."/>
            <person name="Pipes S.E."/>
            <person name="Newman J.D."/>
        </authorList>
    </citation>
    <scope>NUCLEOTIDE SEQUENCE [LARGE SCALE GENOMIC DNA]</scope>
    <source>
        <strain evidence="1 2">LMG 25512</strain>
    </source>
</reference>
<dbReference type="OrthoDB" id="1377270at2"/>
<sequence>MATNINTILDWFKTGKKPSQAQFWATWQSFWHKDELIPQSSITNLKSTLDSKTEKDQFEAHKSDPKAHPDLYTAGNNITITNNEISASGGLSFGDTDNLAAGDREFDAAKNNFTFKNVNEFNILGSQTASYITYDEMNNAMFFGTGIPGKWVFIEIPDGIPHYPAVGAQMLIKLTIDSVEQEMLFTASPIQENVETAYYWTPAIEGVNSVICNGFYGEANTSIINIAVANGTPNHDTIAYFDGNQLKKGKFAADLQSVTDGGNVTRNTIIIDDSYNDLITKISISGLDINSRSDNTIHTDLGLGALHLNYKNNQTGLYPSHLIFNNQRSSASSDSTTFSIGNSEISYFDGMPGLGGNKLNFKRTDGNPNIWPTFNFPDKPHGTYELATTDDLVLPVSATQAGIVDNTSLQELGGTDKLINGVKIGKGSGSIVSNVVLGEGVLDKNTTGEENTGLGQYALSENTTAIANTGVGTGAAMKTTTGGYNTAIGNYAMNENVTGICNTAIGSAALVKNLSDWSTGVGSSALVKLTSGKGNTAIGAGAGGAITSGIYNTSVGYLANGSANSSTGSFNITMGYQSGRDLTTGSRNILIENITNASVTTGNSNIIINPAQKAGVKTGNYNTIIGGFDGFFSANDSNLVVIGDGQSNIAIRKEADNRLLAPTLTKELINSGGNKSLVTKEYVDSIGGGSATSGTYIPVMTNDSNINAFYVEAACWTKVGNVVTVSCPLQITFTEPSVTSALRIDLPFPINSPSTNLGVGTLVSPFATPLAGVVQRDTPTTARFITISTTDLNYHVGMMTMTYTTAS</sequence>
<comment type="caution">
    <text evidence="1">The sequence shown here is derived from an EMBL/GenBank/DDBJ whole genome shotgun (WGS) entry which is preliminary data.</text>
</comment>
<dbReference type="RefSeq" id="WP_035684718.1">
    <property type="nucleotide sequence ID" value="NZ_JPRL01000001.1"/>
</dbReference>
<dbReference type="AlphaFoldDB" id="A0A085ZPP7"/>
<name>A0A085ZPP7_9FLAO</name>
<dbReference type="STRING" id="362418.IW19_13220"/>
<proteinExistence type="predicted"/>
<accession>A0A085ZPP7</accession>
<organism evidence="1 2">
    <name type="scientific">Flavobacterium reichenbachii</name>
    <dbReference type="NCBI Taxonomy" id="362418"/>
    <lineage>
        <taxon>Bacteria</taxon>
        <taxon>Pseudomonadati</taxon>
        <taxon>Bacteroidota</taxon>
        <taxon>Flavobacteriia</taxon>
        <taxon>Flavobacteriales</taxon>
        <taxon>Flavobacteriaceae</taxon>
        <taxon>Flavobacterium</taxon>
    </lineage>
</organism>